<dbReference type="GO" id="GO:0005829">
    <property type="term" value="C:cytosol"/>
    <property type="evidence" value="ECO:0007669"/>
    <property type="project" value="EnsemblFungi"/>
</dbReference>
<dbReference type="GO" id="GO:0005483">
    <property type="term" value="F:soluble NSF attachment protein activity"/>
    <property type="evidence" value="ECO:0007669"/>
    <property type="project" value="EnsemblFungi"/>
</dbReference>
<dbReference type="InterPro" id="IPR011990">
    <property type="entry name" value="TPR-like_helical_dom_sf"/>
</dbReference>
<dbReference type="RefSeq" id="XP_002846638.1">
    <property type="nucleotide sequence ID" value="XM_002846592.1"/>
</dbReference>
<dbReference type="AlphaFoldDB" id="C5FNE2"/>
<evidence type="ECO:0000313" key="9">
    <source>
        <dbReference type="Proteomes" id="UP000002035"/>
    </source>
</evidence>
<evidence type="ECO:0000256" key="2">
    <source>
        <dbReference type="ARBA" id="ARBA00010050"/>
    </source>
</evidence>
<dbReference type="HOGENOM" id="CLU_046329_1_0_1"/>
<dbReference type="OrthoDB" id="9984275at2759"/>
<keyword evidence="3 7" id="KW-0813">Transport</keyword>
<evidence type="ECO:0000256" key="7">
    <source>
        <dbReference type="RuleBase" id="RU367013"/>
    </source>
</evidence>
<dbReference type="FunFam" id="1.25.40.10:FF:000049">
    <property type="entry name" value="Alpha-soluble NSF attachment protein-like"/>
    <property type="match status" value="1"/>
</dbReference>
<sequence>MSEQDPRADKALQSASGGFSFFGNKTEKFENAADLYTQAANSFRVQKMNKEAGAAFEKAAAIFTLNLNEPGDAANTLTEAFKVYRKSDPEDAARVLQTAIQHYITTGNFRRAASHQQNLAEVFEVEIGDETRALAAYEKAAEWFEGDNAEALANKHFLKVADLAALKADYAKAITNFEKVAKSSINNNLMKWSVKEYFMKAIMCHLASKIANWIFPCQDLVATNRALQSYCELDNSFQGTREFMLLSDLAQAVEQGDTDAFGDRLYEYDQLSKLDKWKTAIFLRIKNNIEETGEDFS</sequence>
<proteinExistence type="inferred from homology"/>
<dbReference type="GeneID" id="9226046"/>
<evidence type="ECO:0000313" key="8">
    <source>
        <dbReference type="EMBL" id="EEQ31556.1"/>
    </source>
</evidence>
<keyword evidence="4 7" id="KW-0931">ER-Golgi transport</keyword>
<dbReference type="eggNOG" id="KOG1586">
    <property type="taxonomic scope" value="Eukaryota"/>
</dbReference>
<dbReference type="PANTHER" id="PTHR13768:SF8">
    <property type="entry name" value="ALPHA-SOLUBLE NSF ATTACHMENT PROTEIN"/>
    <property type="match status" value="1"/>
</dbReference>
<dbReference type="OMA" id="WSVKEYL"/>
<dbReference type="EMBL" id="DS995704">
    <property type="protein sequence ID" value="EEQ31556.1"/>
    <property type="molecule type" value="Genomic_DNA"/>
</dbReference>
<dbReference type="GO" id="GO:0035494">
    <property type="term" value="P:SNARE complex disassembly"/>
    <property type="evidence" value="ECO:0007669"/>
    <property type="project" value="EnsemblFungi"/>
</dbReference>
<dbReference type="VEuPathDB" id="FungiDB:MCYG_04375"/>
<dbReference type="SUPFAM" id="SSF48452">
    <property type="entry name" value="TPR-like"/>
    <property type="match status" value="1"/>
</dbReference>
<keyword evidence="5 7" id="KW-0653">Protein transport</keyword>
<dbReference type="Pfam" id="PF14938">
    <property type="entry name" value="SNAP"/>
    <property type="match status" value="1"/>
</dbReference>
<dbReference type="Proteomes" id="UP000002035">
    <property type="component" value="Unassembled WGS sequence"/>
</dbReference>
<dbReference type="PRINTS" id="PR00448">
    <property type="entry name" value="NSFATTACHMNT"/>
</dbReference>
<evidence type="ECO:0000256" key="6">
    <source>
        <dbReference type="ARBA" id="ARBA00023136"/>
    </source>
</evidence>
<dbReference type="PANTHER" id="PTHR13768">
    <property type="entry name" value="SOLUBLE NSF ATTACHMENT PROTEIN SNAP"/>
    <property type="match status" value="1"/>
</dbReference>
<dbReference type="GO" id="GO:0019905">
    <property type="term" value="F:syntaxin binding"/>
    <property type="evidence" value="ECO:0007669"/>
    <property type="project" value="TreeGrafter"/>
</dbReference>
<comment type="function">
    <text evidence="7">Required for vesicular transport between the endoplasmic reticulum and the Golgi apparatus.</text>
</comment>
<accession>C5FNE2</accession>
<keyword evidence="9" id="KW-1185">Reference proteome</keyword>
<evidence type="ECO:0000256" key="4">
    <source>
        <dbReference type="ARBA" id="ARBA00022892"/>
    </source>
</evidence>
<dbReference type="GO" id="GO:0005774">
    <property type="term" value="C:vacuolar membrane"/>
    <property type="evidence" value="ECO:0007669"/>
    <property type="project" value="TreeGrafter"/>
</dbReference>
<organism evidence="8 9">
    <name type="scientific">Arthroderma otae (strain ATCC MYA-4605 / CBS 113480)</name>
    <name type="common">Microsporum canis</name>
    <dbReference type="NCBI Taxonomy" id="554155"/>
    <lineage>
        <taxon>Eukaryota</taxon>
        <taxon>Fungi</taxon>
        <taxon>Dikarya</taxon>
        <taxon>Ascomycota</taxon>
        <taxon>Pezizomycotina</taxon>
        <taxon>Eurotiomycetes</taxon>
        <taxon>Eurotiomycetidae</taxon>
        <taxon>Onygenales</taxon>
        <taxon>Arthrodermataceae</taxon>
        <taxon>Microsporum</taxon>
    </lineage>
</organism>
<evidence type="ECO:0000256" key="3">
    <source>
        <dbReference type="ARBA" id="ARBA00022448"/>
    </source>
</evidence>
<name>C5FNE2_ARTOC</name>
<dbReference type="GO" id="GO:0001671">
    <property type="term" value="F:ATPase activator activity"/>
    <property type="evidence" value="ECO:0007669"/>
    <property type="project" value="EnsemblFungi"/>
</dbReference>
<gene>
    <name evidence="8" type="ORF">MCYG_04375</name>
</gene>
<protein>
    <submittedName>
        <fullName evidence="8">Vesicular-fusion protein sec17</fullName>
    </submittedName>
</protein>
<reference evidence="9" key="1">
    <citation type="journal article" date="2012" name="MBio">
        <title>Comparative genome analysis of Trichophyton rubrum and related dermatophytes reveals candidate genes involved in infection.</title>
        <authorList>
            <person name="Martinez D.A."/>
            <person name="Oliver B.G."/>
            <person name="Graeser Y."/>
            <person name="Goldberg J.M."/>
            <person name="Li W."/>
            <person name="Martinez-Rossi N.M."/>
            <person name="Monod M."/>
            <person name="Shelest E."/>
            <person name="Barton R.C."/>
            <person name="Birch E."/>
            <person name="Brakhage A.A."/>
            <person name="Chen Z."/>
            <person name="Gurr S.J."/>
            <person name="Heiman D."/>
            <person name="Heitman J."/>
            <person name="Kosti I."/>
            <person name="Rossi A."/>
            <person name="Saif S."/>
            <person name="Samalova M."/>
            <person name="Saunders C.W."/>
            <person name="Shea T."/>
            <person name="Summerbell R.C."/>
            <person name="Xu J."/>
            <person name="Young S."/>
            <person name="Zeng Q."/>
            <person name="Birren B.W."/>
            <person name="Cuomo C.A."/>
            <person name="White T.C."/>
        </authorList>
    </citation>
    <scope>NUCLEOTIDE SEQUENCE [LARGE SCALE GENOMIC DNA]</scope>
    <source>
        <strain evidence="9">ATCC MYA-4605 / CBS 113480</strain>
    </source>
</reference>
<dbReference type="STRING" id="554155.C5FNE2"/>
<dbReference type="GO" id="GO:0042144">
    <property type="term" value="P:vacuole fusion, non-autophagic"/>
    <property type="evidence" value="ECO:0007669"/>
    <property type="project" value="EnsemblFungi"/>
</dbReference>
<dbReference type="InterPro" id="IPR000744">
    <property type="entry name" value="NSF_attach"/>
</dbReference>
<dbReference type="Gene3D" id="1.25.40.10">
    <property type="entry name" value="Tetratricopeptide repeat domain"/>
    <property type="match status" value="1"/>
</dbReference>
<dbReference type="GO" id="GO:0006914">
    <property type="term" value="P:autophagy"/>
    <property type="evidence" value="ECO:0007669"/>
    <property type="project" value="EnsemblFungi"/>
</dbReference>
<dbReference type="CDD" id="cd15832">
    <property type="entry name" value="SNAP"/>
    <property type="match status" value="1"/>
</dbReference>
<dbReference type="GO" id="GO:0006886">
    <property type="term" value="P:intracellular protein transport"/>
    <property type="evidence" value="ECO:0007669"/>
    <property type="project" value="UniProtKB-UniRule"/>
</dbReference>
<dbReference type="GO" id="GO:0031201">
    <property type="term" value="C:SNARE complex"/>
    <property type="evidence" value="ECO:0007669"/>
    <property type="project" value="EnsemblFungi"/>
</dbReference>
<comment type="similarity">
    <text evidence="2 7">Belongs to the SNAP family.</text>
</comment>
<evidence type="ECO:0000256" key="1">
    <source>
        <dbReference type="ARBA" id="ARBA00004170"/>
    </source>
</evidence>
<dbReference type="GO" id="GO:0048280">
    <property type="term" value="P:vesicle fusion with Golgi apparatus"/>
    <property type="evidence" value="ECO:0007669"/>
    <property type="project" value="EnsemblFungi"/>
</dbReference>
<comment type="subcellular location">
    <subcellularLocation>
        <location evidence="1 7">Membrane</location>
        <topology evidence="1 7">Peripheral membrane protein</topology>
    </subcellularLocation>
</comment>
<keyword evidence="6 7" id="KW-0472">Membrane</keyword>
<evidence type="ECO:0000256" key="5">
    <source>
        <dbReference type="ARBA" id="ARBA00022927"/>
    </source>
</evidence>